<gene>
    <name evidence="1" type="ORF">PACLA_8A001365</name>
</gene>
<keyword evidence="2" id="KW-1185">Reference proteome</keyword>
<evidence type="ECO:0000313" key="1">
    <source>
        <dbReference type="EMBL" id="CAB4012962.1"/>
    </source>
</evidence>
<accession>A0A7D9ITG9</accession>
<dbReference type="AlphaFoldDB" id="A0A7D9ITG9"/>
<proteinExistence type="predicted"/>
<protein>
    <submittedName>
        <fullName evidence="1">Uncharacterized protein</fullName>
    </submittedName>
</protein>
<organism evidence="1 2">
    <name type="scientific">Paramuricea clavata</name>
    <name type="common">Red gorgonian</name>
    <name type="synonym">Violescent sea-whip</name>
    <dbReference type="NCBI Taxonomy" id="317549"/>
    <lineage>
        <taxon>Eukaryota</taxon>
        <taxon>Metazoa</taxon>
        <taxon>Cnidaria</taxon>
        <taxon>Anthozoa</taxon>
        <taxon>Octocorallia</taxon>
        <taxon>Malacalcyonacea</taxon>
        <taxon>Plexauridae</taxon>
        <taxon>Paramuricea</taxon>
    </lineage>
</organism>
<comment type="caution">
    <text evidence="1">The sequence shown here is derived from an EMBL/GenBank/DDBJ whole genome shotgun (WGS) entry which is preliminary data.</text>
</comment>
<sequence>MSKCCLCTCDLDNGQPIVELHKKGADSMNDVGDEGINFEIGQKVTLIAAEISAEKLVERKTLDRQLQQKSNQPLQDARRILNFYGMSIASSVVNQQNTMGARKALKLSQ</sequence>
<dbReference type="Proteomes" id="UP001152795">
    <property type="component" value="Unassembled WGS sequence"/>
</dbReference>
<name>A0A7D9ITG9_PARCT</name>
<evidence type="ECO:0000313" key="2">
    <source>
        <dbReference type="Proteomes" id="UP001152795"/>
    </source>
</evidence>
<reference evidence="1" key="1">
    <citation type="submission" date="2020-04" db="EMBL/GenBank/DDBJ databases">
        <authorList>
            <person name="Alioto T."/>
            <person name="Alioto T."/>
            <person name="Gomez Garrido J."/>
        </authorList>
    </citation>
    <scope>NUCLEOTIDE SEQUENCE</scope>
    <source>
        <strain evidence="1">A484AB</strain>
    </source>
</reference>
<dbReference type="EMBL" id="CACRXK020007697">
    <property type="protein sequence ID" value="CAB4012962.1"/>
    <property type="molecule type" value="Genomic_DNA"/>
</dbReference>